<feature type="domain" description="Nitroreductase" evidence="5">
    <location>
        <begin position="43"/>
        <end position="148"/>
    </location>
</feature>
<dbReference type="EMBL" id="JABEXW010000028">
    <property type="protein sequence ID" value="KAF4973146.1"/>
    <property type="molecule type" value="Genomic_DNA"/>
</dbReference>
<dbReference type="InterPro" id="IPR016446">
    <property type="entry name" value="Flavin_OxRdtase_Frp"/>
</dbReference>
<evidence type="ECO:0000256" key="1">
    <source>
        <dbReference type="ARBA" id="ARBA00008366"/>
    </source>
</evidence>
<dbReference type="Gene3D" id="3.40.109.10">
    <property type="entry name" value="NADH Oxidase"/>
    <property type="match status" value="1"/>
</dbReference>
<name>A0A8H4UB18_9HYPO</name>
<dbReference type="PANTHER" id="PTHR43425:SF2">
    <property type="entry name" value="OXYGEN-INSENSITIVE NADPH NITROREDUCTASE"/>
    <property type="match status" value="1"/>
</dbReference>
<dbReference type="GO" id="GO:0016491">
    <property type="term" value="F:oxidoreductase activity"/>
    <property type="evidence" value="ECO:0007669"/>
    <property type="project" value="UniProtKB-KW"/>
</dbReference>
<accession>A0A8H4UB18</accession>
<keyword evidence="3" id="KW-0288">FMN</keyword>
<gene>
    <name evidence="6" type="ORF">FSARC_490</name>
</gene>
<evidence type="ECO:0000256" key="4">
    <source>
        <dbReference type="ARBA" id="ARBA00023002"/>
    </source>
</evidence>
<proteinExistence type="inferred from homology"/>
<evidence type="ECO:0000259" key="5">
    <source>
        <dbReference type="Pfam" id="PF00881"/>
    </source>
</evidence>
<evidence type="ECO:0000256" key="2">
    <source>
        <dbReference type="ARBA" id="ARBA00022630"/>
    </source>
</evidence>
<reference evidence="6" key="1">
    <citation type="journal article" date="2020" name="BMC Genomics">
        <title>Correction to: Identification and distribution of gene clusters required for synthesis of sphingolipid metabolism inhibitors in diverse species of the filamentous fungus Fusarium.</title>
        <authorList>
            <person name="Kim H.S."/>
            <person name="Lohmar J.M."/>
            <person name="Busman M."/>
            <person name="Brown D.W."/>
            <person name="Naumann T.A."/>
            <person name="Divon H.H."/>
            <person name="Lysoe E."/>
            <person name="Uhlig S."/>
            <person name="Proctor R.H."/>
        </authorList>
    </citation>
    <scope>NUCLEOTIDE SEQUENCE</scope>
    <source>
        <strain evidence="6">NRRL 20472</strain>
    </source>
</reference>
<comment type="similarity">
    <text evidence="1">Belongs to the flavin oxidoreductase frp family.</text>
</comment>
<sequence length="157" mass="17043">MGSVVDTEQVDLIQQRYEETLPEGIKLPWNSTVSLLLEHISSAKATSLLSGDQQFIREAPLFILFRADVSRLHDASDHHRRPGNKVGLERIDSFIMSTLDAAMTAQNAAVAAESLGLGICYAGGAQNNACELTDYFELPSHVVGLFSMAVGKPNPET</sequence>
<dbReference type="PANTHER" id="PTHR43425">
    <property type="entry name" value="OXYGEN-INSENSITIVE NADPH NITROREDUCTASE"/>
    <property type="match status" value="1"/>
</dbReference>
<dbReference type="AlphaFoldDB" id="A0A8H4UB18"/>
<reference evidence="6" key="2">
    <citation type="submission" date="2020-05" db="EMBL/GenBank/DDBJ databases">
        <authorList>
            <person name="Kim H.-S."/>
            <person name="Proctor R.H."/>
            <person name="Brown D.W."/>
        </authorList>
    </citation>
    <scope>NUCLEOTIDE SEQUENCE</scope>
    <source>
        <strain evidence="6">NRRL 20472</strain>
    </source>
</reference>
<organism evidence="6 7">
    <name type="scientific">Fusarium sarcochroum</name>
    <dbReference type="NCBI Taxonomy" id="1208366"/>
    <lineage>
        <taxon>Eukaryota</taxon>
        <taxon>Fungi</taxon>
        <taxon>Dikarya</taxon>
        <taxon>Ascomycota</taxon>
        <taxon>Pezizomycotina</taxon>
        <taxon>Sordariomycetes</taxon>
        <taxon>Hypocreomycetidae</taxon>
        <taxon>Hypocreales</taxon>
        <taxon>Nectriaceae</taxon>
        <taxon>Fusarium</taxon>
        <taxon>Fusarium lateritium species complex</taxon>
    </lineage>
</organism>
<evidence type="ECO:0000313" key="7">
    <source>
        <dbReference type="Proteomes" id="UP000622797"/>
    </source>
</evidence>
<dbReference type="InterPro" id="IPR000415">
    <property type="entry name" value="Nitroreductase-like"/>
</dbReference>
<protein>
    <recommendedName>
        <fullName evidence="5">Nitroreductase domain-containing protein</fullName>
    </recommendedName>
</protein>
<dbReference type="InterPro" id="IPR029479">
    <property type="entry name" value="Nitroreductase"/>
</dbReference>
<keyword evidence="7" id="KW-1185">Reference proteome</keyword>
<keyword evidence="2" id="KW-0285">Flavoprotein</keyword>
<dbReference type="OrthoDB" id="2094932at2759"/>
<evidence type="ECO:0000256" key="3">
    <source>
        <dbReference type="ARBA" id="ARBA00022643"/>
    </source>
</evidence>
<comment type="caution">
    <text evidence="6">The sequence shown here is derived from an EMBL/GenBank/DDBJ whole genome shotgun (WGS) entry which is preliminary data.</text>
</comment>
<dbReference type="Pfam" id="PF00881">
    <property type="entry name" value="Nitroreductase"/>
    <property type="match status" value="1"/>
</dbReference>
<dbReference type="SUPFAM" id="SSF55469">
    <property type="entry name" value="FMN-dependent nitroreductase-like"/>
    <property type="match status" value="1"/>
</dbReference>
<evidence type="ECO:0000313" key="6">
    <source>
        <dbReference type="EMBL" id="KAF4973146.1"/>
    </source>
</evidence>
<dbReference type="Proteomes" id="UP000622797">
    <property type="component" value="Unassembled WGS sequence"/>
</dbReference>
<keyword evidence="4" id="KW-0560">Oxidoreductase</keyword>